<keyword evidence="3" id="KW-1185">Reference proteome</keyword>
<accession>A0A4Z0PCI6</accession>
<comment type="caution">
    <text evidence="2">The sequence shown here is derived from an EMBL/GenBank/DDBJ whole genome shotgun (WGS) entry which is preliminary data.</text>
</comment>
<name>A0A4Z0PCI6_9BACT</name>
<evidence type="ECO:0000313" key="3">
    <source>
        <dbReference type="Proteomes" id="UP000298337"/>
    </source>
</evidence>
<reference evidence="2 3" key="1">
    <citation type="submission" date="2019-04" db="EMBL/GenBank/DDBJ databases">
        <authorList>
            <person name="Feng G."/>
            <person name="Zhang J."/>
            <person name="Zhu H."/>
        </authorList>
    </citation>
    <scope>NUCLEOTIDE SEQUENCE [LARGE SCALE GENOMIC DNA]</scope>
    <source>
        <strain evidence="2 3">92R-1</strain>
    </source>
</reference>
<dbReference type="OrthoDB" id="883255at2"/>
<keyword evidence="1" id="KW-0732">Signal</keyword>
<feature type="signal peptide" evidence="1">
    <location>
        <begin position="1"/>
        <end position="29"/>
    </location>
</feature>
<evidence type="ECO:0000313" key="2">
    <source>
        <dbReference type="EMBL" id="TGE09943.1"/>
    </source>
</evidence>
<protein>
    <recommendedName>
        <fullName evidence="4">DUF4177 domain-containing protein</fullName>
    </recommendedName>
</protein>
<evidence type="ECO:0008006" key="4">
    <source>
        <dbReference type="Google" id="ProtNLM"/>
    </source>
</evidence>
<dbReference type="AlphaFoldDB" id="A0A4Z0PCI6"/>
<sequence length="178" mass="19415">MSLSLRLSMLLPAVLVLQLAAAQSTPPHAKSQASPLPNLPETALQPVLMSTVLPAAGGQRFQYQIVRLYNDRCVYLAPAWHGQTKLQPPKQGLFSNPEPGEVDALLVGALNELAQEGWELVEVQTSAQPIKATQKVETSLAYNDPQRPTYTGTTAIETLTQTRYLFRKPLTPASSTPR</sequence>
<feature type="chain" id="PRO_5021418143" description="DUF4177 domain-containing protein" evidence="1">
    <location>
        <begin position="30"/>
        <end position="178"/>
    </location>
</feature>
<gene>
    <name evidence="2" type="ORF">EU556_03710</name>
</gene>
<proteinExistence type="predicted"/>
<organism evidence="2 3">
    <name type="scientific">Hymenobacter fodinae</name>
    <dbReference type="NCBI Taxonomy" id="2510796"/>
    <lineage>
        <taxon>Bacteria</taxon>
        <taxon>Pseudomonadati</taxon>
        <taxon>Bacteroidota</taxon>
        <taxon>Cytophagia</taxon>
        <taxon>Cytophagales</taxon>
        <taxon>Hymenobacteraceae</taxon>
        <taxon>Hymenobacter</taxon>
    </lineage>
</organism>
<dbReference type="EMBL" id="SRLA01000001">
    <property type="protein sequence ID" value="TGE09943.1"/>
    <property type="molecule type" value="Genomic_DNA"/>
</dbReference>
<dbReference type="Proteomes" id="UP000298337">
    <property type="component" value="Unassembled WGS sequence"/>
</dbReference>
<dbReference type="RefSeq" id="WP_135431130.1">
    <property type="nucleotide sequence ID" value="NZ_SRLA01000001.1"/>
</dbReference>
<evidence type="ECO:0000256" key="1">
    <source>
        <dbReference type="SAM" id="SignalP"/>
    </source>
</evidence>